<gene>
    <name evidence="2" type="ORF">TELCIR_10707</name>
</gene>
<reference evidence="2 3" key="1">
    <citation type="submission" date="2015-09" db="EMBL/GenBank/DDBJ databases">
        <title>Draft genome of the parasitic nematode Teladorsagia circumcincta isolate WARC Sus (inbred).</title>
        <authorList>
            <person name="Mitreva M."/>
        </authorList>
    </citation>
    <scope>NUCLEOTIDE SEQUENCE [LARGE SCALE GENOMIC DNA]</scope>
    <source>
        <strain evidence="2 3">S</strain>
    </source>
</reference>
<evidence type="ECO:0000313" key="2">
    <source>
        <dbReference type="EMBL" id="PIO67534.1"/>
    </source>
</evidence>
<accession>A0A2G9UBE5</accession>
<dbReference type="Proteomes" id="UP000230423">
    <property type="component" value="Unassembled WGS sequence"/>
</dbReference>
<protein>
    <submittedName>
        <fullName evidence="2">Uncharacterized protein</fullName>
    </submittedName>
</protein>
<dbReference type="EMBL" id="KZ347540">
    <property type="protein sequence ID" value="PIO67534.1"/>
    <property type="molecule type" value="Genomic_DNA"/>
</dbReference>
<keyword evidence="3" id="KW-1185">Reference proteome</keyword>
<organism evidence="2 3">
    <name type="scientific">Teladorsagia circumcincta</name>
    <name type="common">Brown stomach worm</name>
    <name type="synonym">Ostertagia circumcincta</name>
    <dbReference type="NCBI Taxonomy" id="45464"/>
    <lineage>
        <taxon>Eukaryota</taxon>
        <taxon>Metazoa</taxon>
        <taxon>Ecdysozoa</taxon>
        <taxon>Nematoda</taxon>
        <taxon>Chromadorea</taxon>
        <taxon>Rhabditida</taxon>
        <taxon>Rhabditina</taxon>
        <taxon>Rhabditomorpha</taxon>
        <taxon>Strongyloidea</taxon>
        <taxon>Trichostrongylidae</taxon>
        <taxon>Teladorsagia</taxon>
    </lineage>
</organism>
<name>A0A2G9UBE5_TELCI</name>
<proteinExistence type="predicted"/>
<evidence type="ECO:0000313" key="3">
    <source>
        <dbReference type="Proteomes" id="UP000230423"/>
    </source>
</evidence>
<dbReference type="AlphaFoldDB" id="A0A2G9UBE5"/>
<evidence type="ECO:0000256" key="1">
    <source>
        <dbReference type="SAM" id="MobiDB-lite"/>
    </source>
</evidence>
<sequence>MEDENGEYTNDGAGGKNAEKNMELWRRSSGICSKLPTPYRGIDADKPWYEFSGRLIGPKLATEVVEIGGSGRMWHKVDVKDAYFAVLTHEDY</sequence>
<feature type="region of interest" description="Disordered" evidence="1">
    <location>
        <begin position="1"/>
        <end position="20"/>
    </location>
</feature>